<evidence type="ECO:0000313" key="2">
    <source>
        <dbReference type="EMBL" id="JAR87883.1"/>
    </source>
</evidence>
<proteinExistence type="predicted"/>
<feature type="compositionally biased region" description="Basic and acidic residues" evidence="1">
    <location>
        <begin position="326"/>
        <end position="335"/>
    </location>
</feature>
<protein>
    <submittedName>
        <fullName evidence="2">Putative secreted protein</fullName>
    </submittedName>
</protein>
<feature type="region of interest" description="Disordered" evidence="1">
    <location>
        <begin position="174"/>
        <end position="199"/>
    </location>
</feature>
<sequence>MLLVLLMMLLLLLMMMLLLLLLHHVHRALGLGGHLGRALTRVVVVVVTRGCLLRLPSRLSLLAFEPLLAAQVATVLKHVPGVWMQGPEGTLARFVRGPGHLDEAVVEAERVPDGVLPALLVLPVVREQVHDELVDLAQGQHLRRAVLDGHSDERDVGVRGLGVRVRPPVGLGVRSGPLEGVGGLRSTRGGRGTSGGPRQEVATQAADEARGHAVHAGGRRLSQGVHRVHGAQRSDGRRHARRAGCHAAVAEGLRRVSRVHAHAGRHVVTRRVVQGLHGHGAGGRRRAAVAHAAARRVLVALVLAQHRGGRHRSGGHVMALTPAGDQRMRDGERAPTTHTHSRRSE</sequence>
<feature type="region of interest" description="Disordered" evidence="1">
    <location>
        <begin position="221"/>
        <end position="241"/>
    </location>
</feature>
<dbReference type="EMBL" id="GEGO01007521">
    <property type="protein sequence ID" value="JAR87883.1"/>
    <property type="molecule type" value="Transcribed_RNA"/>
</dbReference>
<reference evidence="2" key="1">
    <citation type="journal article" date="2018" name="PLoS Negl. Trop. Dis.">
        <title>Sialome diversity of ticks revealed by RNAseq of single tick salivary glands.</title>
        <authorList>
            <person name="Perner J."/>
            <person name="Kropackova S."/>
            <person name="Kopacek P."/>
            <person name="Ribeiro J.M."/>
        </authorList>
    </citation>
    <scope>NUCLEOTIDE SEQUENCE</scope>
    <source>
        <strain evidence="2">Siblings of single egg batch collected in Ceske Budejovice</strain>
        <tissue evidence="2">Salivary glands</tissue>
    </source>
</reference>
<dbReference type="AlphaFoldDB" id="A0A147BAV2"/>
<name>A0A147BAV2_IXORI</name>
<organism evidence="2">
    <name type="scientific">Ixodes ricinus</name>
    <name type="common">Common tick</name>
    <name type="synonym">Acarus ricinus</name>
    <dbReference type="NCBI Taxonomy" id="34613"/>
    <lineage>
        <taxon>Eukaryota</taxon>
        <taxon>Metazoa</taxon>
        <taxon>Ecdysozoa</taxon>
        <taxon>Arthropoda</taxon>
        <taxon>Chelicerata</taxon>
        <taxon>Arachnida</taxon>
        <taxon>Acari</taxon>
        <taxon>Parasitiformes</taxon>
        <taxon>Ixodida</taxon>
        <taxon>Ixodoidea</taxon>
        <taxon>Ixodidae</taxon>
        <taxon>Ixodinae</taxon>
        <taxon>Ixodes</taxon>
    </lineage>
</organism>
<evidence type="ECO:0000256" key="1">
    <source>
        <dbReference type="SAM" id="MobiDB-lite"/>
    </source>
</evidence>
<feature type="compositionally biased region" description="Gly residues" evidence="1">
    <location>
        <begin position="179"/>
        <end position="195"/>
    </location>
</feature>
<feature type="region of interest" description="Disordered" evidence="1">
    <location>
        <begin position="309"/>
        <end position="345"/>
    </location>
</feature>
<accession>A0A147BAV2</accession>
<feature type="non-terminal residue" evidence="2">
    <location>
        <position position="345"/>
    </location>
</feature>